<organism evidence="3 4">
    <name type="scientific">Phyllobacterium phragmitis</name>
    <dbReference type="NCBI Taxonomy" id="2670329"/>
    <lineage>
        <taxon>Bacteria</taxon>
        <taxon>Pseudomonadati</taxon>
        <taxon>Pseudomonadota</taxon>
        <taxon>Alphaproteobacteria</taxon>
        <taxon>Hyphomicrobiales</taxon>
        <taxon>Phyllobacteriaceae</taxon>
        <taxon>Phyllobacterium</taxon>
    </lineage>
</organism>
<accession>A0A2S9IT43</accession>
<dbReference type="SUPFAM" id="SSF50129">
    <property type="entry name" value="GroES-like"/>
    <property type="match status" value="1"/>
</dbReference>
<gene>
    <name evidence="3" type="ORF">C5748_10675</name>
</gene>
<dbReference type="SUPFAM" id="SSF51735">
    <property type="entry name" value="NAD(P)-binding Rossmann-fold domains"/>
    <property type="match status" value="1"/>
</dbReference>
<dbReference type="PANTHER" id="PTHR43401">
    <property type="entry name" value="L-THREONINE 3-DEHYDROGENASE"/>
    <property type="match status" value="1"/>
</dbReference>
<comment type="caution">
    <text evidence="3">The sequence shown here is derived from an EMBL/GenBank/DDBJ whole genome shotgun (WGS) entry which is preliminary data.</text>
</comment>
<evidence type="ECO:0000313" key="3">
    <source>
        <dbReference type="EMBL" id="PRD43702.1"/>
    </source>
</evidence>
<dbReference type="InterPro" id="IPR011032">
    <property type="entry name" value="GroES-like_sf"/>
</dbReference>
<dbReference type="GO" id="GO:0016491">
    <property type="term" value="F:oxidoreductase activity"/>
    <property type="evidence" value="ECO:0007669"/>
    <property type="project" value="UniProtKB-KW"/>
</dbReference>
<dbReference type="AlphaFoldDB" id="A0A2S9IT43"/>
<name>A0A2S9IT43_9HYPH</name>
<dbReference type="InterPro" id="IPR013154">
    <property type="entry name" value="ADH-like_N"/>
</dbReference>
<keyword evidence="4" id="KW-1185">Reference proteome</keyword>
<keyword evidence="1" id="KW-0560">Oxidoreductase</keyword>
<dbReference type="Pfam" id="PF08240">
    <property type="entry name" value="ADH_N"/>
    <property type="match status" value="1"/>
</dbReference>
<dbReference type="RefSeq" id="WP_105741914.1">
    <property type="nucleotide sequence ID" value="NZ_PVBR01000006.1"/>
</dbReference>
<dbReference type="Gene3D" id="3.40.50.720">
    <property type="entry name" value="NAD(P)-binding Rossmann-like Domain"/>
    <property type="match status" value="1"/>
</dbReference>
<dbReference type="InterPro" id="IPR050129">
    <property type="entry name" value="Zn_alcohol_dh"/>
</dbReference>
<dbReference type="Gene3D" id="3.90.180.10">
    <property type="entry name" value="Medium-chain alcohol dehydrogenases, catalytic domain"/>
    <property type="match status" value="2"/>
</dbReference>
<dbReference type="InterPro" id="IPR036291">
    <property type="entry name" value="NAD(P)-bd_dom_sf"/>
</dbReference>
<protein>
    <recommendedName>
        <fullName evidence="2">Alcohol dehydrogenase-like N-terminal domain-containing protein</fullName>
    </recommendedName>
</protein>
<dbReference type="Proteomes" id="UP000239434">
    <property type="component" value="Unassembled WGS sequence"/>
</dbReference>
<evidence type="ECO:0000313" key="4">
    <source>
        <dbReference type="Proteomes" id="UP000239434"/>
    </source>
</evidence>
<sequence>MTEFPYTYTTAELVSGTVKVIGKTFPRETLGEDTVVIRPDYIGICRADIKEIIGSRDIPTDRGPLFGHEFVGSVAFAGIQSGFRKGDLVTFNPNITPVRTTGFAEYVFVHGSSEQLDQAVVRVPEAGILDSIWMPEPFACIVHATKKLLELAKLRSLDGKRVGIIGAGCSGIMFAMYAKHLGASVIVFNRGESRLNFARDQKLLTEEEICTLVGVECHRDAFDVVIVVPTIVTSELLQNAANIATSEGILHIYGGTRAGDRFPKTQVDIDTIRRHEQLELVEHQGKRLRITGAYGCFKEDYEESFRLHAKHSDSFSLEKLVSTEIELNEFPRFIMEVAAGTKDYPGKVVIKTNPTEPRATALNQQP</sequence>
<dbReference type="PANTHER" id="PTHR43401:SF2">
    <property type="entry name" value="L-THREONINE 3-DEHYDROGENASE"/>
    <property type="match status" value="1"/>
</dbReference>
<feature type="domain" description="Alcohol dehydrogenase-like N-terminal" evidence="2">
    <location>
        <begin position="31"/>
        <end position="96"/>
    </location>
</feature>
<reference evidence="3 4" key="1">
    <citation type="submission" date="2018-02" db="EMBL/GenBank/DDBJ databases">
        <title>The draft genome of Phyllobacterium sp. 1N-3.</title>
        <authorList>
            <person name="Liu L."/>
            <person name="Li L."/>
            <person name="Zhang X."/>
            <person name="Wang T."/>
            <person name="Liang L."/>
        </authorList>
    </citation>
    <scope>NUCLEOTIDE SEQUENCE [LARGE SCALE GENOMIC DNA]</scope>
    <source>
        <strain evidence="3 4">1N-3</strain>
    </source>
</reference>
<evidence type="ECO:0000256" key="1">
    <source>
        <dbReference type="ARBA" id="ARBA00023002"/>
    </source>
</evidence>
<evidence type="ECO:0000259" key="2">
    <source>
        <dbReference type="Pfam" id="PF08240"/>
    </source>
</evidence>
<dbReference type="CDD" id="cd05188">
    <property type="entry name" value="MDR"/>
    <property type="match status" value="1"/>
</dbReference>
<dbReference type="EMBL" id="PVBR01000006">
    <property type="protein sequence ID" value="PRD43702.1"/>
    <property type="molecule type" value="Genomic_DNA"/>
</dbReference>
<proteinExistence type="predicted"/>